<dbReference type="EMBL" id="CM020619">
    <property type="protein sequence ID" value="KAK1865076.1"/>
    <property type="molecule type" value="Genomic_DNA"/>
</dbReference>
<sequence>MSRPLVVTQRAFTGEQTDRDTRPPSKRQFIVSPGGGVLYCTVHTNRTTYYQRWTLTVGGMRCIRDTPARGACGAHETPHERGVDGRGGCDSVAVPPASPLTARRRRHRGRPSPTAPRGGGERRCCARVWPPPWATAAAPTPANGRLPPPVVSPSSSPPTPLSPPACLLPPPAAEGGAFVGWVWRAGGGVACTPGGVHPGRGLVGRGPPLLVHPCLSMAALDAAVGARVLPAAPPPAPSPAARRAASMMARRPPRWVSAVGVGFPCRHGQSGCGRRPPAARHRESPLPCAPPGGGGLPAASIAAASRRRRCRAAAVASAAAAAAARAPASRWPAVFFVVFVLLWRRDRKVWLGVWVRLREGGGRRCVCPAVWAGTRCSGERGRGGRDGGGQGAVAARMPLHPPPPAPARSLPSPLPLSPTLGRWWWWRRCCRHRVAAAAEVGRMGAPPAPRCPGLAGWGGSLKAAAVGGWGKSAGVCTYIHCHSSRRAVYAQPPERLEPTIPAPPASVDASPLTPAPHHPPCRAAPSSPALSLTPHRRPAARSHPLSAIQGVFPPPVRHLARPSSPRPVSPTLTAHRTGWHWPR</sequence>
<name>A0ACC3C535_PYRYE</name>
<comment type="caution">
    <text evidence="1">The sequence shown here is derived from an EMBL/GenBank/DDBJ whole genome shotgun (WGS) entry which is preliminary data.</text>
</comment>
<evidence type="ECO:0000313" key="1">
    <source>
        <dbReference type="EMBL" id="KAK1865076.1"/>
    </source>
</evidence>
<organism evidence="1 2">
    <name type="scientific">Pyropia yezoensis</name>
    <name type="common">Susabi-nori</name>
    <name type="synonym">Porphyra yezoensis</name>
    <dbReference type="NCBI Taxonomy" id="2788"/>
    <lineage>
        <taxon>Eukaryota</taxon>
        <taxon>Rhodophyta</taxon>
        <taxon>Bangiophyceae</taxon>
        <taxon>Bangiales</taxon>
        <taxon>Bangiaceae</taxon>
        <taxon>Pyropia</taxon>
    </lineage>
</organism>
<protein>
    <submittedName>
        <fullName evidence="1">Uncharacterized protein</fullName>
    </submittedName>
</protein>
<dbReference type="Proteomes" id="UP000798662">
    <property type="component" value="Chromosome 2"/>
</dbReference>
<accession>A0ACC3C535</accession>
<evidence type="ECO:0000313" key="2">
    <source>
        <dbReference type="Proteomes" id="UP000798662"/>
    </source>
</evidence>
<proteinExistence type="predicted"/>
<gene>
    <name evidence="1" type="ORF">I4F81_007611</name>
</gene>
<keyword evidence="2" id="KW-1185">Reference proteome</keyword>
<reference evidence="1" key="1">
    <citation type="submission" date="2019-11" db="EMBL/GenBank/DDBJ databases">
        <title>Nori genome reveals adaptations in red seaweeds to the harsh intertidal environment.</title>
        <authorList>
            <person name="Wang D."/>
            <person name="Mao Y."/>
        </authorList>
    </citation>
    <scope>NUCLEOTIDE SEQUENCE</scope>
    <source>
        <tissue evidence="1">Gametophyte</tissue>
    </source>
</reference>